<organism evidence="5 6">
    <name type="scientific">Pelagerythrobacter marensis</name>
    <dbReference type="NCBI Taxonomy" id="543877"/>
    <lineage>
        <taxon>Bacteria</taxon>
        <taxon>Pseudomonadati</taxon>
        <taxon>Pseudomonadota</taxon>
        <taxon>Alphaproteobacteria</taxon>
        <taxon>Sphingomonadales</taxon>
        <taxon>Erythrobacteraceae</taxon>
        <taxon>Pelagerythrobacter</taxon>
    </lineage>
</organism>
<dbReference type="InterPro" id="IPR012373">
    <property type="entry name" value="Ferrdict_sens_TM"/>
</dbReference>
<gene>
    <name evidence="5" type="ORF">AM2010_1700</name>
</gene>
<dbReference type="EMBL" id="CP011805">
    <property type="protein sequence ID" value="AKM07766.1"/>
    <property type="molecule type" value="Genomic_DNA"/>
</dbReference>
<dbReference type="Pfam" id="PF04773">
    <property type="entry name" value="FecR"/>
    <property type="match status" value="1"/>
</dbReference>
<feature type="domain" description="FecR protein" evidence="3">
    <location>
        <begin position="122"/>
        <end position="214"/>
    </location>
</feature>
<evidence type="ECO:0000256" key="1">
    <source>
        <dbReference type="SAM" id="MobiDB-lite"/>
    </source>
</evidence>
<dbReference type="Proteomes" id="UP000037643">
    <property type="component" value="Chromosome"/>
</dbReference>
<feature type="domain" description="FecR N-terminal" evidence="4">
    <location>
        <begin position="18"/>
        <end position="56"/>
    </location>
</feature>
<dbReference type="Gene3D" id="3.55.50.30">
    <property type="match status" value="1"/>
</dbReference>
<evidence type="ECO:0000256" key="2">
    <source>
        <dbReference type="SAM" id="Phobius"/>
    </source>
</evidence>
<dbReference type="Pfam" id="PF16220">
    <property type="entry name" value="DUF4880"/>
    <property type="match status" value="1"/>
</dbReference>
<feature type="transmembrane region" description="Helical" evidence="2">
    <location>
        <begin position="97"/>
        <end position="116"/>
    </location>
</feature>
<dbReference type="PATRIC" id="fig|543877.4.peg.1726"/>
<keyword evidence="6" id="KW-1185">Reference proteome</keyword>
<reference evidence="5 6" key="1">
    <citation type="submission" date="2015-06" db="EMBL/GenBank/DDBJ databases">
        <authorList>
            <person name="Kim K.M."/>
        </authorList>
    </citation>
    <scope>NUCLEOTIDE SEQUENCE [LARGE SCALE GENOMIC DNA]</scope>
    <source>
        <strain evidence="5 6">KCTC 22370</strain>
    </source>
</reference>
<dbReference type="PANTHER" id="PTHR30273">
    <property type="entry name" value="PERIPLASMIC SIGNAL SENSOR AND SIGMA FACTOR ACTIVATOR FECR-RELATED"/>
    <property type="match status" value="1"/>
</dbReference>
<dbReference type="AlphaFoldDB" id="A0A0G3XAW0"/>
<keyword evidence="2" id="KW-0472">Membrane</keyword>
<evidence type="ECO:0000259" key="4">
    <source>
        <dbReference type="Pfam" id="PF16220"/>
    </source>
</evidence>
<dbReference type="GO" id="GO:0016989">
    <property type="term" value="F:sigma factor antagonist activity"/>
    <property type="evidence" value="ECO:0007669"/>
    <property type="project" value="TreeGrafter"/>
</dbReference>
<protein>
    <submittedName>
        <fullName evidence="5">FecR family protein</fullName>
    </submittedName>
</protein>
<dbReference type="KEGG" id="amx:AM2010_1700"/>
<dbReference type="PIRSF" id="PIRSF018266">
    <property type="entry name" value="FecR"/>
    <property type="match status" value="1"/>
</dbReference>
<dbReference type="STRING" id="543877.AM2010_1700"/>
<name>A0A0G3XAW0_9SPHN</name>
<dbReference type="PANTHER" id="PTHR30273:SF2">
    <property type="entry name" value="PROTEIN FECR"/>
    <property type="match status" value="1"/>
</dbReference>
<keyword evidence="2" id="KW-1133">Transmembrane helix</keyword>
<keyword evidence="2" id="KW-0812">Transmembrane</keyword>
<dbReference type="Gene3D" id="2.60.120.1440">
    <property type="match status" value="1"/>
</dbReference>
<sequence length="330" mass="34908">MVSGMSAALSPPSRAEAEAAAWIARLNSGARREDLDAPLRAWLAEGEGNREAFERALEAWEIIPGAALMAGAPNSGELPPDEAETPPGRQTPGRMRALAIAVASLILVVATAFLVGRIGGPDTLSVPVGEQRVATLDDGTRVSLNTGSDLVVDYREDLREVRLEAGEALFEVERDTDRPFMVIAGDERIVALGTSFVVRKLDDSVSVTLIEGSVAISRADRPGPSVVLDPGQRWSASAKAPPRIDAPPLAGVTAWREGKAVFDDTSLAEAAAEMNRYGGPEIRLSDPRLAALRVSGAFDTREPVAFAEAIAALHGLHAVRDGAGVELRRE</sequence>
<evidence type="ECO:0000313" key="5">
    <source>
        <dbReference type="EMBL" id="AKM07766.1"/>
    </source>
</evidence>
<feature type="region of interest" description="Disordered" evidence="1">
    <location>
        <begin position="71"/>
        <end position="90"/>
    </location>
</feature>
<dbReference type="InterPro" id="IPR032623">
    <property type="entry name" value="FecR_N"/>
</dbReference>
<accession>A0A0G3XAW0</accession>
<dbReference type="InterPro" id="IPR006860">
    <property type="entry name" value="FecR"/>
</dbReference>
<proteinExistence type="predicted"/>
<evidence type="ECO:0000259" key="3">
    <source>
        <dbReference type="Pfam" id="PF04773"/>
    </source>
</evidence>
<evidence type="ECO:0000313" key="6">
    <source>
        <dbReference type="Proteomes" id="UP000037643"/>
    </source>
</evidence>